<dbReference type="PANTHER" id="PTHR12213">
    <property type="entry name" value="CORRINOID ADENOSYLTRANSFERASE"/>
    <property type="match status" value="1"/>
</dbReference>
<dbReference type="NCBIfam" id="TIGR00636">
    <property type="entry name" value="PduO_Nterm"/>
    <property type="match status" value="1"/>
</dbReference>
<evidence type="ECO:0000256" key="1">
    <source>
        <dbReference type="ARBA" id="ARBA00005121"/>
    </source>
</evidence>
<protein>
    <recommendedName>
        <fullName evidence="4">Corrinoid adenosyltransferase</fullName>
        <ecNumber evidence="3">2.5.1.17</ecNumber>
    </recommendedName>
    <alternativeName>
        <fullName evidence="9">Cob(II)alamin adenosyltransferase</fullName>
    </alternativeName>
    <alternativeName>
        <fullName evidence="11">Cob(II)yrinic acid a,c-diamide adenosyltransferase</fullName>
    </alternativeName>
    <alternativeName>
        <fullName evidence="10">Cobinamide/cobalamin adenosyltransferase</fullName>
    </alternativeName>
</protein>
<evidence type="ECO:0000256" key="14">
    <source>
        <dbReference type="SAM" id="MobiDB-lite"/>
    </source>
</evidence>
<dbReference type="InterPro" id="IPR036451">
    <property type="entry name" value="CblAdoTrfase-like_sf"/>
</dbReference>
<dbReference type="GO" id="GO:0009236">
    <property type="term" value="P:cobalamin biosynthetic process"/>
    <property type="evidence" value="ECO:0007669"/>
    <property type="project" value="UniProtKB-KW"/>
</dbReference>
<proteinExistence type="inferred from homology"/>
<dbReference type="InterPro" id="IPR029499">
    <property type="entry name" value="PduO-typ"/>
</dbReference>
<name>A0A375I2F2_9ACTN</name>
<dbReference type="AlphaFoldDB" id="A0A375I2F2"/>
<evidence type="ECO:0000256" key="7">
    <source>
        <dbReference type="ARBA" id="ARBA00022741"/>
    </source>
</evidence>
<evidence type="ECO:0000256" key="13">
    <source>
        <dbReference type="ARBA" id="ARBA00048692"/>
    </source>
</evidence>
<evidence type="ECO:0000256" key="8">
    <source>
        <dbReference type="ARBA" id="ARBA00022840"/>
    </source>
</evidence>
<dbReference type="InterPro" id="IPR005624">
    <property type="entry name" value="PduO/GlcC-like"/>
</dbReference>
<comment type="catalytic activity">
    <reaction evidence="13">
        <text>2 cob(II)alamin + reduced [electron-transfer flavoprotein] + 2 ATP = 2 adenosylcob(III)alamin + 2 triphosphate + oxidized [electron-transfer flavoprotein] + 3 H(+)</text>
        <dbReference type="Rhea" id="RHEA:28671"/>
        <dbReference type="Rhea" id="RHEA-COMP:10685"/>
        <dbReference type="Rhea" id="RHEA-COMP:10686"/>
        <dbReference type="ChEBI" id="CHEBI:15378"/>
        <dbReference type="ChEBI" id="CHEBI:16304"/>
        <dbReference type="ChEBI" id="CHEBI:18036"/>
        <dbReference type="ChEBI" id="CHEBI:18408"/>
        <dbReference type="ChEBI" id="CHEBI:30616"/>
        <dbReference type="ChEBI" id="CHEBI:57692"/>
        <dbReference type="ChEBI" id="CHEBI:58307"/>
        <dbReference type="EC" id="2.5.1.17"/>
    </reaction>
</comment>
<evidence type="ECO:0000256" key="5">
    <source>
        <dbReference type="ARBA" id="ARBA00022573"/>
    </source>
</evidence>
<keyword evidence="8" id="KW-0067">ATP-binding</keyword>
<dbReference type="GO" id="GO:0005524">
    <property type="term" value="F:ATP binding"/>
    <property type="evidence" value="ECO:0007669"/>
    <property type="project" value="UniProtKB-KW"/>
</dbReference>
<evidence type="ECO:0000256" key="4">
    <source>
        <dbReference type="ARBA" id="ARBA00020963"/>
    </source>
</evidence>
<dbReference type="SUPFAM" id="SSF89028">
    <property type="entry name" value="Cobalamin adenosyltransferase-like"/>
    <property type="match status" value="1"/>
</dbReference>
<dbReference type="EC" id="2.5.1.17" evidence="3"/>
<keyword evidence="5" id="KW-0169">Cobalamin biosynthesis</keyword>
<feature type="domain" description="Cobalamin adenosyltransferase-like" evidence="15">
    <location>
        <begin position="4"/>
        <end position="167"/>
    </location>
</feature>
<feature type="compositionally biased region" description="Low complexity" evidence="14">
    <location>
        <begin position="192"/>
        <end position="204"/>
    </location>
</feature>
<dbReference type="InterPro" id="IPR016030">
    <property type="entry name" value="CblAdoTrfase-like"/>
</dbReference>
<evidence type="ECO:0000256" key="12">
    <source>
        <dbReference type="ARBA" id="ARBA00048555"/>
    </source>
</evidence>
<keyword evidence="17" id="KW-1185">Reference proteome</keyword>
<evidence type="ECO:0000256" key="3">
    <source>
        <dbReference type="ARBA" id="ARBA00012454"/>
    </source>
</evidence>
<keyword evidence="6 16" id="KW-0808">Transferase</keyword>
<dbReference type="GO" id="GO:0008817">
    <property type="term" value="F:corrinoid adenosyltransferase activity"/>
    <property type="evidence" value="ECO:0007669"/>
    <property type="project" value="UniProtKB-EC"/>
</dbReference>
<evidence type="ECO:0000313" key="17">
    <source>
        <dbReference type="Proteomes" id="UP000265962"/>
    </source>
</evidence>
<evidence type="ECO:0000256" key="11">
    <source>
        <dbReference type="ARBA" id="ARBA00033354"/>
    </source>
</evidence>
<dbReference type="Pfam" id="PF01923">
    <property type="entry name" value="Cob_adeno_trans"/>
    <property type="match status" value="1"/>
</dbReference>
<evidence type="ECO:0000256" key="10">
    <source>
        <dbReference type="ARBA" id="ARBA00033334"/>
    </source>
</evidence>
<comment type="pathway">
    <text evidence="1">Cofactor biosynthesis; adenosylcobalamin biosynthesis; adenosylcobalamin from cob(II)yrinate a,c-diamide: step 2/7.</text>
</comment>
<dbReference type="Gene3D" id="1.20.1200.10">
    <property type="entry name" value="Cobalamin adenosyltransferase-like"/>
    <property type="match status" value="1"/>
</dbReference>
<comment type="catalytic activity">
    <reaction evidence="12">
        <text>2 cob(II)yrinate a,c diamide + reduced [electron-transfer flavoprotein] + 2 ATP = 2 adenosylcob(III)yrinate a,c-diamide + 2 triphosphate + oxidized [electron-transfer flavoprotein] + 3 H(+)</text>
        <dbReference type="Rhea" id="RHEA:11528"/>
        <dbReference type="Rhea" id="RHEA-COMP:10685"/>
        <dbReference type="Rhea" id="RHEA-COMP:10686"/>
        <dbReference type="ChEBI" id="CHEBI:15378"/>
        <dbReference type="ChEBI" id="CHEBI:18036"/>
        <dbReference type="ChEBI" id="CHEBI:30616"/>
        <dbReference type="ChEBI" id="CHEBI:57692"/>
        <dbReference type="ChEBI" id="CHEBI:58307"/>
        <dbReference type="ChEBI" id="CHEBI:58503"/>
        <dbReference type="ChEBI" id="CHEBI:58537"/>
        <dbReference type="EC" id="2.5.1.17"/>
    </reaction>
</comment>
<dbReference type="PANTHER" id="PTHR12213:SF0">
    <property type="entry name" value="CORRINOID ADENOSYLTRANSFERASE MMAB"/>
    <property type="match status" value="1"/>
</dbReference>
<reference evidence="17" key="1">
    <citation type="submission" date="2018-02" db="EMBL/GenBank/DDBJ databases">
        <authorList>
            <person name="Hornung B."/>
        </authorList>
    </citation>
    <scope>NUCLEOTIDE SEQUENCE [LARGE SCALE GENOMIC DNA]</scope>
</reference>
<dbReference type="EMBL" id="OMOH01000002">
    <property type="protein sequence ID" value="SPF67489.1"/>
    <property type="molecule type" value="Genomic_DNA"/>
</dbReference>
<dbReference type="RefSeq" id="WP_119714717.1">
    <property type="nucleotide sequence ID" value="NZ_OMOH01000002.1"/>
</dbReference>
<dbReference type="SUPFAM" id="SSF143744">
    <property type="entry name" value="GlcG-like"/>
    <property type="match status" value="1"/>
</dbReference>
<evidence type="ECO:0000313" key="16">
    <source>
        <dbReference type="EMBL" id="SPF67489.1"/>
    </source>
</evidence>
<evidence type="ECO:0000256" key="9">
    <source>
        <dbReference type="ARBA" id="ARBA00031529"/>
    </source>
</evidence>
<evidence type="ECO:0000256" key="6">
    <source>
        <dbReference type="ARBA" id="ARBA00022679"/>
    </source>
</evidence>
<comment type="similarity">
    <text evidence="2">Belongs to the Cob(I)alamin adenosyltransferase family.</text>
</comment>
<keyword evidence="7" id="KW-0547">Nucleotide-binding</keyword>
<evidence type="ECO:0000256" key="2">
    <source>
        <dbReference type="ARBA" id="ARBA00007487"/>
    </source>
</evidence>
<organism evidence="16 17">
    <name type="scientific">Propionibacterium ruminifibrarum</name>
    <dbReference type="NCBI Taxonomy" id="1962131"/>
    <lineage>
        <taxon>Bacteria</taxon>
        <taxon>Bacillati</taxon>
        <taxon>Actinomycetota</taxon>
        <taxon>Actinomycetes</taxon>
        <taxon>Propionibacteriales</taxon>
        <taxon>Propionibacteriaceae</taxon>
        <taxon>Propionibacterium</taxon>
    </lineage>
</organism>
<evidence type="ECO:0000259" key="15">
    <source>
        <dbReference type="Pfam" id="PF01923"/>
    </source>
</evidence>
<accession>A0A375I2F2</accession>
<dbReference type="Gene3D" id="3.30.450.150">
    <property type="entry name" value="Haem-degrading domain"/>
    <property type="match status" value="1"/>
</dbReference>
<dbReference type="OrthoDB" id="9778896at2"/>
<feature type="region of interest" description="Disordered" evidence="14">
    <location>
        <begin position="192"/>
        <end position="212"/>
    </location>
</feature>
<dbReference type="Proteomes" id="UP000265962">
    <property type="component" value="Unassembled WGS sequence"/>
</dbReference>
<gene>
    <name evidence="16" type="ORF">PROPJV5_0443</name>
</gene>
<sequence length="354" mass="37327">MPNVYTRSGDKGMTGLFGGSRVPKQSPLVEAYGTVDEANSTIGEAKAAMTDPTIRATLHHIQQRLFTLAAELASDAAGREILDNKIGADDVTELEHLIDECLAVTGPQRNFVVPGRDQISGILHRARTVVRRAERRVLTAGEYEEIRPDVIKYLNRLSDALYALARLAEHRHDLAHVEQLVREAVERTLAAPAGAAAPNGPEEGSTVTDARGGSALPRYDLATLKLLAEAAEQKAAEVGVPCVFAGVDQGGNLMLLERMAGSLLVSIEAAQSKAFTAAAFGRPTAELKDLSGPGGEIPGIQNFNNGRVVVFGGGLPVFVDGELAGGIGVSGGTPDQDESIITYALATAQKESRS</sequence>
<feature type="region of interest" description="Disordered" evidence="14">
    <location>
        <begin position="1"/>
        <end position="21"/>
    </location>
</feature>
<dbReference type="Pfam" id="PF03928">
    <property type="entry name" value="HbpS-like"/>
    <property type="match status" value="1"/>
</dbReference>
<dbReference type="InterPro" id="IPR038084">
    <property type="entry name" value="PduO/GlcC-like_sf"/>
</dbReference>